<protein>
    <submittedName>
        <fullName evidence="6">rRNA methyltransferase</fullName>
    </submittedName>
</protein>
<dbReference type="GO" id="GO:0008168">
    <property type="term" value="F:methyltransferase activity"/>
    <property type="evidence" value="ECO:0007669"/>
    <property type="project" value="UniProtKB-KW"/>
</dbReference>
<evidence type="ECO:0000313" key="6">
    <source>
        <dbReference type="EMBL" id="HFH30344.1"/>
    </source>
</evidence>
<keyword evidence="4" id="KW-0411">Iron-sulfur</keyword>
<comment type="caution">
    <text evidence="6">The sequence shown here is derived from an EMBL/GenBank/DDBJ whole genome shotgun (WGS) entry which is preliminary data.</text>
</comment>
<proteinExistence type="predicted"/>
<feature type="compositionally biased region" description="Basic and acidic residues" evidence="5">
    <location>
        <begin position="327"/>
        <end position="343"/>
    </location>
</feature>
<dbReference type="Pfam" id="PF09243">
    <property type="entry name" value="Rsm22"/>
    <property type="match status" value="1"/>
</dbReference>
<name>A0A7C3IIK9_9SPIR</name>
<dbReference type="GO" id="GO:0046872">
    <property type="term" value="F:metal ion binding"/>
    <property type="evidence" value="ECO:0007669"/>
    <property type="project" value="UniProtKB-KW"/>
</dbReference>
<dbReference type="GO" id="GO:0032259">
    <property type="term" value="P:methylation"/>
    <property type="evidence" value="ECO:0007669"/>
    <property type="project" value="UniProtKB-KW"/>
</dbReference>
<keyword evidence="6" id="KW-0808">Transferase</keyword>
<reference evidence="6" key="1">
    <citation type="journal article" date="2020" name="mSystems">
        <title>Genome- and Community-Level Interaction Insights into Carbon Utilization and Element Cycling Functions of Hydrothermarchaeota in Hydrothermal Sediment.</title>
        <authorList>
            <person name="Zhou Z."/>
            <person name="Liu Y."/>
            <person name="Xu W."/>
            <person name="Pan J."/>
            <person name="Luo Z.H."/>
            <person name="Li M."/>
        </authorList>
    </citation>
    <scope>NUCLEOTIDE SEQUENCE [LARGE SCALE GENOMIC DNA]</scope>
    <source>
        <strain evidence="6">SpSt-503</strain>
    </source>
</reference>
<dbReference type="GO" id="GO:0051536">
    <property type="term" value="F:iron-sulfur cluster binding"/>
    <property type="evidence" value="ECO:0007669"/>
    <property type="project" value="UniProtKB-KW"/>
</dbReference>
<keyword evidence="3" id="KW-0408">Iron</keyword>
<organism evidence="6">
    <name type="scientific">Gracilinema caldarium</name>
    <dbReference type="NCBI Taxonomy" id="215591"/>
    <lineage>
        <taxon>Bacteria</taxon>
        <taxon>Pseudomonadati</taxon>
        <taxon>Spirochaetota</taxon>
        <taxon>Spirochaetia</taxon>
        <taxon>Spirochaetales</taxon>
        <taxon>Breznakiellaceae</taxon>
        <taxon>Gracilinema</taxon>
    </lineage>
</organism>
<evidence type="ECO:0000256" key="5">
    <source>
        <dbReference type="SAM" id="MobiDB-lite"/>
    </source>
</evidence>
<dbReference type="AlphaFoldDB" id="A0A7C3IIK9"/>
<accession>A0A7C3IIK9</accession>
<keyword evidence="1" id="KW-0479">Metal-binding</keyword>
<dbReference type="EMBL" id="DSVL01000388">
    <property type="protein sequence ID" value="HFH30344.1"/>
    <property type="molecule type" value="Genomic_DNA"/>
</dbReference>
<evidence type="ECO:0000256" key="2">
    <source>
        <dbReference type="ARBA" id="ARBA00022946"/>
    </source>
</evidence>
<keyword evidence="2" id="KW-0809">Transit peptide</keyword>
<dbReference type="InterPro" id="IPR015324">
    <property type="entry name" value="Ribosomal_Rsm22-like"/>
</dbReference>
<evidence type="ECO:0000256" key="3">
    <source>
        <dbReference type="ARBA" id="ARBA00023004"/>
    </source>
</evidence>
<keyword evidence="6" id="KW-0489">Methyltransferase</keyword>
<dbReference type="GO" id="GO:0006412">
    <property type="term" value="P:translation"/>
    <property type="evidence" value="ECO:0007669"/>
    <property type="project" value="InterPro"/>
</dbReference>
<gene>
    <name evidence="6" type="ORF">ENS59_12695</name>
</gene>
<feature type="region of interest" description="Disordered" evidence="5">
    <location>
        <begin position="318"/>
        <end position="343"/>
    </location>
</feature>
<sequence>MTNLFSPLNEQARQDLEKLLPLIDRLFPIPGRFRLQLPQDVAELSRQLTSERPRRDAGYLGQKPLLSAYLRYFLPWNVFRLSRLLPALDVPFTEGDAITDLGSGPLTLPIALWICRPELRDLPLEFRCLDRTGAILDAGKTILQALPSRWTVRTIRGSLGQRIEGKPARLVTAINLFNELFWDEHNGPHLVAERYAPILSALAAEDGSLLIVEPGIPRSGEFISLLRTQLLMLGRRPLAPCTHAQACPLPGGRRGAKWCHFAFETDEAPEALHRLSQAAGLPKERATVSFLWAGTGVKMPEDAGLSLRVLSDPFPVGPAQKAGLGRSSDRPLSRDRRGSPERELGRYACSEKGLILVKGPSLKVQSLVAGSFLELKETALGREVDPKSGAPVINLK</sequence>
<evidence type="ECO:0000256" key="1">
    <source>
        <dbReference type="ARBA" id="ARBA00022723"/>
    </source>
</evidence>
<evidence type="ECO:0000256" key="4">
    <source>
        <dbReference type="ARBA" id="ARBA00023014"/>
    </source>
</evidence>